<dbReference type="InterPro" id="IPR008173">
    <property type="entry name" value="Adenylyl_cyclase_CyaB"/>
</dbReference>
<organism evidence="2 3">
    <name type="scientific">Hominibacterium faecale</name>
    <dbReference type="NCBI Taxonomy" id="2839743"/>
    <lineage>
        <taxon>Bacteria</taxon>
        <taxon>Bacillati</taxon>
        <taxon>Bacillota</taxon>
        <taxon>Clostridia</taxon>
        <taxon>Peptostreptococcales</taxon>
        <taxon>Anaerovoracaceae</taxon>
        <taxon>Hominibacterium</taxon>
    </lineage>
</organism>
<feature type="domain" description="CYTH" evidence="1">
    <location>
        <begin position="1"/>
        <end position="186"/>
    </location>
</feature>
<dbReference type="InterPro" id="IPR033469">
    <property type="entry name" value="CYTH-like_dom_sf"/>
</dbReference>
<dbReference type="Pfam" id="PF01928">
    <property type="entry name" value="CYTH"/>
    <property type="match status" value="1"/>
</dbReference>
<protein>
    <submittedName>
        <fullName evidence="2">Class IV adenylate cyclase</fullName>
    </submittedName>
</protein>
<dbReference type="InterPro" id="IPR023577">
    <property type="entry name" value="CYTH_domain"/>
</dbReference>
<dbReference type="RefSeq" id="WP_253020110.1">
    <property type="nucleotide sequence ID" value="NZ_JAJAGH010000015.1"/>
</dbReference>
<dbReference type="SMART" id="SM01118">
    <property type="entry name" value="CYTH"/>
    <property type="match status" value="1"/>
</dbReference>
<reference evidence="2" key="1">
    <citation type="submission" date="2022-09" db="EMBL/GenBank/DDBJ databases">
        <title>Culturomic study of gut microbiota in children with autism spectrum disorder.</title>
        <authorList>
            <person name="Efimov B.A."/>
            <person name="Chaplin A.V."/>
            <person name="Sokolova S.R."/>
            <person name="Pikina A.P."/>
            <person name="Korzhanova M."/>
            <person name="Belova V."/>
            <person name="Korostin D."/>
        </authorList>
    </citation>
    <scope>NUCLEOTIDE SEQUENCE</scope>
    <source>
        <strain evidence="2">ASD5510</strain>
    </source>
</reference>
<sequence>MLEIELKASLSGINTGQLRDALKETGFTKGLRKEETDLYFNGNDRDFRKTDEALRLRQSLVLSADSPAAKTFITYKGSKVDNRSQTRPELETAVGDFSVMRELLKKLGYTEVMTVRKKREYYHRENITICLDQVDGLGSFIELEQVEKDETTKKEAVIDQLLDLLASFQIPKENLLRQSYLELLMAAATS</sequence>
<dbReference type="Proteomes" id="UP001065549">
    <property type="component" value="Unassembled WGS sequence"/>
</dbReference>
<name>A0A9J6QKE6_9FIRM</name>
<dbReference type="EMBL" id="JAOSHN010000002">
    <property type="protein sequence ID" value="MCU7377609.1"/>
    <property type="molecule type" value="Genomic_DNA"/>
</dbReference>
<dbReference type="NCBIfam" id="TIGR00318">
    <property type="entry name" value="cyaB"/>
    <property type="match status" value="1"/>
</dbReference>
<evidence type="ECO:0000259" key="1">
    <source>
        <dbReference type="PROSITE" id="PS51707"/>
    </source>
</evidence>
<dbReference type="Gene3D" id="2.40.320.10">
    <property type="entry name" value="Hypothetical Protein Pfu-838710-001"/>
    <property type="match status" value="1"/>
</dbReference>
<dbReference type="AlphaFoldDB" id="A0A9J6QKE6"/>
<evidence type="ECO:0000313" key="2">
    <source>
        <dbReference type="EMBL" id="MCU7377609.1"/>
    </source>
</evidence>
<evidence type="ECO:0000313" key="3">
    <source>
        <dbReference type="Proteomes" id="UP001065549"/>
    </source>
</evidence>
<keyword evidence="3" id="KW-1185">Reference proteome</keyword>
<proteinExistence type="predicted"/>
<dbReference type="PANTHER" id="PTHR21028:SF2">
    <property type="entry name" value="CYTH DOMAIN-CONTAINING PROTEIN"/>
    <property type="match status" value="1"/>
</dbReference>
<dbReference type="PROSITE" id="PS51707">
    <property type="entry name" value="CYTH"/>
    <property type="match status" value="1"/>
</dbReference>
<dbReference type="PANTHER" id="PTHR21028">
    <property type="entry name" value="SI:CH211-156B7.4"/>
    <property type="match status" value="1"/>
</dbReference>
<accession>A0A9J6QKE6</accession>
<comment type="caution">
    <text evidence="2">The sequence shown here is derived from an EMBL/GenBank/DDBJ whole genome shotgun (WGS) entry which is preliminary data.</text>
</comment>
<dbReference type="CDD" id="cd07890">
    <property type="entry name" value="CYTH-like_AC_IV-like"/>
    <property type="match status" value="1"/>
</dbReference>
<dbReference type="SUPFAM" id="SSF55154">
    <property type="entry name" value="CYTH-like phosphatases"/>
    <property type="match status" value="1"/>
</dbReference>
<gene>
    <name evidence="2" type="primary">cyaB</name>
    <name evidence="2" type="ORF">OBO34_04475</name>
</gene>